<feature type="region of interest" description="Disordered" evidence="1">
    <location>
        <begin position="37"/>
        <end position="61"/>
    </location>
</feature>
<proteinExistence type="predicted"/>
<keyword evidence="2" id="KW-0732">Signal</keyword>
<reference evidence="3 4" key="1">
    <citation type="submission" date="2020-08" db="EMBL/GenBank/DDBJ databases">
        <title>The genome sequence of Novosphingobium flavum 4Y4.</title>
        <authorList>
            <person name="Liu Y."/>
        </authorList>
    </citation>
    <scope>NUCLEOTIDE SEQUENCE [LARGE SCALE GENOMIC DNA]</scope>
    <source>
        <strain evidence="3 4">4Y4</strain>
    </source>
</reference>
<name>A0A7X1F5S2_9SPHN</name>
<keyword evidence="4" id="KW-1185">Reference proteome</keyword>
<dbReference type="SUPFAM" id="SSF56935">
    <property type="entry name" value="Porins"/>
    <property type="match status" value="1"/>
</dbReference>
<dbReference type="AlphaFoldDB" id="A0A7X1F5S2"/>
<sequence length="584" mass="60242">MDRKIFVRSLTGTVAGLALAGLALPAMAQTLPYGSSGMGGGGGNGSRGGSDQSADETDSLGARPVAARRGVSIQPYIEAAQIVTAELAPGNDVISWSSIAAGVDVGLNGRNTQGSLSARYERRFGWGKAASGDAISGLARASVAIVPQAVAIEGGALATRTTVDGRSAGVPGEFGRKDTTNLYSAYIGPSVQTMAGDVALTGNYRIGYTEVGTSDTLRSTAAPANLDTFGHSVSHVANVRAAVRPGDVLPVGLAAGAGFLREDVSNLDQQVSDFHARGDVTVPVSSSVALVGGVGYEDVKISSRDVLRDAGGQPVRGADGRLVTNTAAPRQIAYQTSGLIWDAGITWRPSPRTALEAHVGRRYGSTTYYGSFGWRISSRSSFSLAVFDSLSGLGGRATASLVDLPTEFEALRNPTTGDLNGCVNPTGNAGTVPTGSNCLVGNFGSLRSAVFRSRGVQGNYATQIGRLGAGLSGGYERRRYIAGVGTILSSVNGVVDENAWLSAWLTGRLDQRSSFSTFVYGNRFRNGGVAGGKGTAIGANAILSHDFGYGFSGNASVGIQDLQRDALEDQVQANALLGLRYSFF</sequence>
<protein>
    <submittedName>
        <fullName evidence="3">Preprotein translocase subunit YajC</fullName>
    </submittedName>
</protein>
<dbReference type="RefSeq" id="WP_185682282.1">
    <property type="nucleotide sequence ID" value="NZ_JACLAU010000003.1"/>
</dbReference>
<evidence type="ECO:0000256" key="2">
    <source>
        <dbReference type="SAM" id="SignalP"/>
    </source>
</evidence>
<accession>A0A7X1F5S2</accession>
<feature type="signal peptide" evidence="2">
    <location>
        <begin position="1"/>
        <end position="28"/>
    </location>
</feature>
<feature type="chain" id="PRO_5030809375" evidence="2">
    <location>
        <begin position="29"/>
        <end position="584"/>
    </location>
</feature>
<evidence type="ECO:0000256" key="1">
    <source>
        <dbReference type="SAM" id="MobiDB-lite"/>
    </source>
</evidence>
<organism evidence="3 4">
    <name type="scientific">Novosphingobium aerophilum</name>
    <dbReference type="NCBI Taxonomy" id="2839843"/>
    <lineage>
        <taxon>Bacteria</taxon>
        <taxon>Pseudomonadati</taxon>
        <taxon>Pseudomonadota</taxon>
        <taxon>Alphaproteobacteria</taxon>
        <taxon>Sphingomonadales</taxon>
        <taxon>Sphingomonadaceae</taxon>
        <taxon>Novosphingobium</taxon>
    </lineage>
</organism>
<evidence type="ECO:0000313" key="3">
    <source>
        <dbReference type="EMBL" id="MBC2650863.1"/>
    </source>
</evidence>
<feature type="compositionally biased region" description="Gly residues" evidence="1">
    <location>
        <begin position="37"/>
        <end position="48"/>
    </location>
</feature>
<dbReference type="Proteomes" id="UP000520156">
    <property type="component" value="Unassembled WGS sequence"/>
</dbReference>
<gene>
    <name evidence="3" type="ORF">H7F49_04035</name>
</gene>
<evidence type="ECO:0000313" key="4">
    <source>
        <dbReference type="Proteomes" id="UP000520156"/>
    </source>
</evidence>
<comment type="caution">
    <text evidence="3">The sequence shown here is derived from an EMBL/GenBank/DDBJ whole genome shotgun (WGS) entry which is preliminary data.</text>
</comment>
<dbReference type="EMBL" id="JACLAU010000003">
    <property type="protein sequence ID" value="MBC2650863.1"/>
    <property type="molecule type" value="Genomic_DNA"/>
</dbReference>